<accession>A0ABQ4FTK3</accession>
<keyword evidence="5 7" id="KW-0472">Membrane</keyword>
<feature type="domain" description="EamA" evidence="8">
    <location>
        <begin position="149"/>
        <end position="282"/>
    </location>
</feature>
<evidence type="ECO:0000256" key="1">
    <source>
        <dbReference type="ARBA" id="ARBA00004141"/>
    </source>
</evidence>
<sequence length="319" mass="32603">MSTRAWVAFASMSVLWGIPYLLIKVAVDDGVPPGFVAWIRVVLGAVVLLALAPRRGAVRALRGRLRWLAAFAVAEVVVPFPLIAYGEQHVSSSLTAILIASAPLFVALLALRFDADERVGGRRLAGLLIGLAGVVALVGIDVAGRPDELWGALAVLGAALGYAVGPMILKRHLSGLDARLSMGTSLALAAVFLAPAAAFDPPAAVPSGPALASLAALGLLCTAAAFVVYSRLVAEVGAGRALVITYVNPVVALALGVLILGERPGAGTIIGLVLILAGSWLSTDGRLPWRGRGGHGAPAVGPSQEHAREPSVDRVGSGE</sequence>
<dbReference type="Gene3D" id="1.10.3730.20">
    <property type="match status" value="1"/>
</dbReference>
<dbReference type="EMBL" id="BOOC01000003">
    <property type="protein sequence ID" value="GIH38144.1"/>
    <property type="molecule type" value="Genomic_DNA"/>
</dbReference>
<feature type="transmembrane region" description="Helical" evidence="7">
    <location>
        <begin position="149"/>
        <end position="168"/>
    </location>
</feature>
<feature type="transmembrane region" description="Helical" evidence="7">
    <location>
        <begin position="210"/>
        <end position="229"/>
    </location>
</feature>
<proteinExistence type="inferred from homology"/>
<feature type="transmembrane region" description="Helical" evidence="7">
    <location>
        <begin position="180"/>
        <end position="198"/>
    </location>
</feature>
<reference evidence="9 10" key="1">
    <citation type="submission" date="2021-01" db="EMBL/GenBank/DDBJ databases">
        <title>Whole genome shotgun sequence of Microbispora corallina NBRC 16416.</title>
        <authorList>
            <person name="Komaki H."/>
            <person name="Tamura T."/>
        </authorList>
    </citation>
    <scope>NUCLEOTIDE SEQUENCE [LARGE SCALE GENOMIC DNA]</scope>
    <source>
        <strain evidence="9 10">NBRC 16416</strain>
    </source>
</reference>
<feature type="domain" description="EamA" evidence="8">
    <location>
        <begin position="10"/>
        <end position="137"/>
    </location>
</feature>
<feature type="transmembrane region" description="Helical" evidence="7">
    <location>
        <begin position="266"/>
        <end position="283"/>
    </location>
</feature>
<dbReference type="Proteomes" id="UP000603904">
    <property type="component" value="Unassembled WGS sequence"/>
</dbReference>
<evidence type="ECO:0000256" key="3">
    <source>
        <dbReference type="ARBA" id="ARBA00022692"/>
    </source>
</evidence>
<evidence type="ECO:0000256" key="2">
    <source>
        <dbReference type="ARBA" id="ARBA00007362"/>
    </source>
</evidence>
<evidence type="ECO:0000256" key="7">
    <source>
        <dbReference type="SAM" id="Phobius"/>
    </source>
</evidence>
<comment type="similarity">
    <text evidence="2">Belongs to the EamA transporter family.</text>
</comment>
<feature type="transmembrane region" description="Helical" evidence="7">
    <location>
        <begin position="65"/>
        <end position="84"/>
    </location>
</feature>
<gene>
    <name evidence="9" type="ORF">Mco01_11440</name>
</gene>
<feature type="transmembrane region" description="Helical" evidence="7">
    <location>
        <begin position="90"/>
        <end position="111"/>
    </location>
</feature>
<comment type="caution">
    <text evidence="9">The sequence shown here is derived from an EMBL/GenBank/DDBJ whole genome shotgun (WGS) entry which is preliminary data.</text>
</comment>
<feature type="transmembrane region" description="Helical" evidence="7">
    <location>
        <begin position="35"/>
        <end position="53"/>
    </location>
</feature>
<dbReference type="PANTHER" id="PTHR32322:SF9">
    <property type="entry name" value="AMINO-ACID METABOLITE EFFLUX PUMP-RELATED"/>
    <property type="match status" value="1"/>
</dbReference>
<dbReference type="InterPro" id="IPR050638">
    <property type="entry name" value="AA-Vitamin_Transporters"/>
</dbReference>
<evidence type="ECO:0000256" key="6">
    <source>
        <dbReference type="SAM" id="MobiDB-lite"/>
    </source>
</evidence>
<evidence type="ECO:0000256" key="5">
    <source>
        <dbReference type="ARBA" id="ARBA00023136"/>
    </source>
</evidence>
<dbReference type="InterPro" id="IPR000620">
    <property type="entry name" value="EamA_dom"/>
</dbReference>
<keyword evidence="4 7" id="KW-1133">Transmembrane helix</keyword>
<comment type="subcellular location">
    <subcellularLocation>
        <location evidence="1">Membrane</location>
        <topology evidence="1">Multi-pass membrane protein</topology>
    </subcellularLocation>
</comment>
<dbReference type="Pfam" id="PF00892">
    <property type="entry name" value="EamA"/>
    <property type="match status" value="2"/>
</dbReference>
<evidence type="ECO:0000256" key="4">
    <source>
        <dbReference type="ARBA" id="ARBA00022989"/>
    </source>
</evidence>
<protein>
    <submittedName>
        <fullName evidence="9">Membrane protein</fullName>
    </submittedName>
</protein>
<evidence type="ECO:0000259" key="8">
    <source>
        <dbReference type="Pfam" id="PF00892"/>
    </source>
</evidence>
<evidence type="ECO:0000313" key="10">
    <source>
        <dbReference type="Proteomes" id="UP000603904"/>
    </source>
</evidence>
<dbReference type="InterPro" id="IPR037185">
    <property type="entry name" value="EmrE-like"/>
</dbReference>
<name>A0ABQ4FTK3_9ACTN</name>
<dbReference type="SUPFAM" id="SSF103481">
    <property type="entry name" value="Multidrug resistance efflux transporter EmrE"/>
    <property type="match status" value="2"/>
</dbReference>
<feature type="transmembrane region" description="Helical" evidence="7">
    <location>
        <begin position="241"/>
        <end position="260"/>
    </location>
</feature>
<organism evidence="9 10">
    <name type="scientific">Microbispora corallina</name>
    <dbReference type="NCBI Taxonomy" id="83302"/>
    <lineage>
        <taxon>Bacteria</taxon>
        <taxon>Bacillati</taxon>
        <taxon>Actinomycetota</taxon>
        <taxon>Actinomycetes</taxon>
        <taxon>Streptosporangiales</taxon>
        <taxon>Streptosporangiaceae</taxon>
        <taxon>Microbispora</taxon>
    </lineage>
</organism>
<dbReference type="RefSeq" id="WP_204055800.1">
    <property type="nucleotide sequence ID" value="NZ_BAAAGP010000003.1"/>
</dbReference>
<feature type="region of interest" description="Disordered" evidence="6">
    <location>
        <begin position="292"/>
        <end position="319"/>
    </location>
</feature>
<keyword evidence="10" id="KW-1185">Reference proteome</keyword>
<keyword evidence="3 7" id="KW-0812">Transmembrane</keyword>
<feature type="transmembrane region" description="Helical" evidence="7">
    <location>
        <begin position="123"/>
        <end position="143"/>
    </location>
</feature>
<feature type="transmembrane region" description="Helical" evidence="7">
    <location>
        <begin position="5"/>
        <end position="23"/>
    </location>
</feature>
<dbReference type="PANTHER" id="PTHR32322">
    <property type="entry name" value="INNER MEMBRANE TRANSPORTER"/>
    <property type="match status" value="1"/>
</dbReference>
<evidence type="ECO:0000313" key="9">
    <source>
        <dbReference type="EMBL" id="GIH38144.1"/>
    </source>
</evidence>